<gene>
    <name evidence="3" type="ORF">A1QO_02480</name>
</gene>
<dbReference type="InterPro" id="IPR013762">
    <property type="entry name" value="Integrase-like_cat_sf"/>
</dbReference>
<protein>
    <recommendedName>
        <fullName evidence="2">Tyr recombinase domain-containing protein</fullName>
    </recommendedName>
</protein>
<organism evidence="3 4">
    <name type="scientific">Vibrio genomosp. F10 str. ZF-129</name>
    <dbReference type="NCBI Taxonomy" id="1187848"/>
    <lineage>
        <taxon>Bacteria</taxon>
        <taxon>Pseudomonadati</taxon>
        <taxon>Pseudomonadota</taxon>
        <taxon>Gammaproteobacteria</taxon>
        <taxon>Vibrionales</taxon>
        <taxon>Vibrionaceae</taxon>
        <taxon>Vibrio</taxon>
    </lineage>
</organism>
<dbReference type="Gene3D" id="1.10.443.10">
    <property type="entry name" value="Intergrase catalytic core"/>
    <property type="match status" value="1"/>
</dbReference>
<evidence type="ECO:0000259" key="2">
    <source>
        <dbReference type="Pfam" id="PF00589"/>
    </source>
</evidence>
<name>A0A1E5BK70_9VIBR</name>
<dbReference type="GO" id="GO:0006310">
    <property type="term" value="P:DNA recombination"/>
    <property type="evidence" value="ECO:0007669"/>
    <property type="project" value="UniProtKB-KW"/>
</dbReference>
<feature type="domain" description="Tyr recombinase" evidence="2">
    <location>
        <begin position="15"/>
        <end position="190"/>
    </location>
</feature>
<dbReference type="Pfam" id="PF00589">
    <property type="entry name" value="Phage_integrase"/>
    <property type="match status" value="1"/>
</dbReference>
<accession>A0A1E5BK70</accession>
<dbReference type="STRING" id="1187848.A1QO_02480"/>
<dbReference type="OrthoDB" id="5876756at2"/>
<dbReference type="InterPro" id="IPR011010">
    <property type="entry name" value="DNA_brk_join_enz"/>
</dbReference>
<dbReference type="CDD" id="cd00397">
    <property type="entry name" value="DNA_BRE_C"/>
    <property type="match status" value="1"/>
</dbReference>
<evidence type="ECO:0000313" key="4">
    <source>
        <dbReference type="Proteomes" id="UP000094741"/>
    </source>
</evidence>
<keyword evidence="1" id="KW-0233">DNA recombination</keyword>
<dbReference type="eggNOG" id="COG4974">
    <property type="taxonomic scope" value="Bacteria"/>
</dbReference>
<evidence type="ECO:0000313" key="3">
    <source>
        <dbReference type="EMBL" id="OEE38263.1"/>
    </source>
</evidence>
<dbReference type="GO" id="GO:0003677">
    <property type="term" value="F:DNA binding"/>
    <property type="evidence" value="ECO:0007669"/>
    <property type="project" value="InterPro"/>
</dbReference>
<dbReference type="InterPro" id="IPR002104">
    <property type="entry name" value="Integrase_catalytic"/>
</dbReference>
<reference evidence="3 4" key="1">
    <citation type="journal article" date="2012" name="Science">
        <title>Ecological populations of bacteria act as socially cohesive units of antibiotic production and resistance.</title>
        <authorList>
            <person name="Cordero O.X."/>
            <person name="Wildschutte H."/>
            <person name="Kirkup B."/>
            <person name="Proehl S."/>
            <person name="Ngo L."/>
            <person name="Hussain F."/>
            <person name="Le Roux F."/>
            <person name="Mincer T."/>
            <person name="Polz M.F."/>
        </authorList>
    </citation>
    <scope>NUCLEOTIDE SEQUENCE [LARGE SCALE GENOMIC DNA]</scope>
    <source>
        <strain evidence="3 4">ZF-129</strain>
    </source>
</reference>
<dbReference type="GO" id="GO:0015074">
    <property type="term" value="P:DNA integration"/>
    <property type="evidence" value="ECO:0007669"/>
    <property type="project" value="InterPro"/>
</dbReference>
<proteinExistence type="predicted"/>
<dbReference type="AlphaFoldDB" id="A0A1E5BK70"/>
<dbReference type="RefSeq" id="WP_017041257.1">
    <property type="nucleotide sequence ID" value="NZ_AJYQ02000002.1"/>
</dbReference>
<evidence type="ECO:0000256" key="1">
    <source>
        <dbReference type="ARBA" id="ARBA00023172"/>
    </source>
</evidence>
<dbReference type="EMBL" id="AJYQ02000002">
    <property type="protein sequence ID" value="OEE38263.1"/>
    <property type="molecule type" value="Genomic_DNA"/>
</dbReference>
<dbReference type="Proteomes" id="UP000094741">
    <property type="component" value="Unassembled WGS sequence"/>
</dbReference>
<comment type="caution">
    <text evidence="3">The sequence shown here is derived from an EMBL/GenBank/DDBJ whole genome shotgun (WGS) entry which is preliminary data.</text>
</comment>
<dbReference type="SUPFAM" id="SSF56349">
    <property type="entry name" value="DNA breaking-rejoining enzymes"/>
    <property type="match status" value="1"/>
</dbReference>
<sequence length="207" mass="23493">MALPPVIDNQAWLFKVTKNQSPDPEMSLCLLGFFLGTGLRTIEISRIQTEDIIRKDGRINKSFEVRSEMPRTVYLVNPKLIKFIENYVSVRAVDGNHPDRFCGFEPTASFFTRSRYGEFKILSKRSASDKVSYYSPSLNNYIKRLLRNGGVESPSVETGRRTFALKLKGRVDVPSIHKSLGNRDINTTKKLLATDPISMKQLAELAF</sequence>